<dbReference type="Pfam" id="PF13561">
    <property type="entry name" value="adh_short_C2"/>
    <property type="match status" value="1"/>
</dbReference>
<dbReference type="InterPro" id="IPR002347">
    <property type="entry name" value="SDR_fam"/>
</dbReference>
<dbReference type="VEuPathDB" id="FungiDB:PHYBLDRAFT_146467"/>
<dbReference type="InParanoid" id="A0A167MAA2"/>
<evidence type="ECO:0000313" key="6">
    <source>
        <dbReference type="EMBL" id="OAD72264.1"/>
    </source>
</evidence>
<dbReference type="GeneID" id="28992559"/>
<dbReference type="GO" id="GO:0005777">
    <property type="term" value="C:peroxisome"/>
    <property type="evidence" value="ECO:0007669"/>
    <property type="project" value="TreeGrafter"/>
</dbReference>
<keyword evidence="7" id="KW-1185">Reference proteome</keyword>
<organism evidence="6 7">
    <name type="scientific">Phycomyces blakesleeanus (strain ATCC 8743b / DSM 1359 / FGSC 10004 / NBRC 33097 / NRRL 1555)</name>
    <dbReference type="NCBI Taxonomy" id="763407"/>
    <lineage>
        <taxon>Eukaryota</taxon>
        <taxon>Fungi</taxon>
        <taxon>Fungi incertae sedis</taxon>
        <taxon>Mucoromycota</taxon>
        <taxon>Mucoromycotina</taxon>
        <taxon>Mucoromycetes</taxon>
        <taxon>Mucorales</taxon>
        <taxon>Phycomycetaceae</taxon>
        <taxon>Phycomyces</taxon>
    </lineage>
</organism>
<evidence type="ECO:0000313" key="7">
    <source>
        <dbReference type="Proteomes" id="UP000077315"/>
    </source>
</evidence>
<protein>
    <recommendedName>
        <fullName evidence="3">2,4-dienoyl-CoA reductase [(3E)-enoyl-CoA-producing]</fullName>
        <ecNumber evidence="3">1.3.1.124</ecNumber>
    </recommendedName>
</protein>
<dbReference type="PANTHER" id="PTHR43296:SF2">
    <property type="entry name" value="PEROXISOMAL 2,4-DIENOYL-COA REDUCTASE [(3E)-ENOYL-COA-PRODUCING]"/>
    <property type="match status" value="1"/>
</dbReference>
<keyword evidence="1" id="KW-0521">NADP</keyword>
<dbReference type="GO" id="GO:0008670">
    <property type="term" value="F:2,4-dienoyl-CoA reductase (NADPH) activity"/>
    <property type="evidence" value="ECO:0007669"/>
    <property type="project" value="InterPro"/>
</dbReference>
<evidence type="ECO:0000256" key="5">
    <source>
        <dbReference type="ARBA" id="ARBA00048340"/>
    </source>
</evidence>
<dbReference type="EC" id="1.3.1.124" evidence="3"/>
<dbReference type="RefSeq" id="XP_018290304.1">
    <property type="nucleotide sequence ID" value="XM_018431653.1"/>
</dbReference>
<evidence type="ECO:0000256" key="1">
    <source>
        <dbReference type="ARBA" id="ARBA00022857"/>
    </source>
</evidence>
<proteinExistence type="predicted"/>
<dbReference type="InterPro" id="IPR036291">
    <property type="entry name" value="NAD(P)-bd_dom_sf"/>
</dbReference>
<dbReference type="Proteomes" id="UP000077315">
    <property type="component" value="Unassembled WGS sequence"/>
</dbReference>
<dbReference type="GO" id="GO:0009062">
    <property type="term" value="P:fatty acid catabolic process"/>
    <property type="evidence" value="ECO:0007669"/>
    <property type="project" value="InterPro"/>
</dbReference>
<accession>A0A167MAA2</accession>
<name>A0A167MAA2_PHYB8</name>
<comment type="catalytic activity">
    <reaction evidence="5">
        <text>a (2E,4Z)-dienoyl-CoA + NADPH + H(+) = a 4,5-saturated-(3E)-enoyl-CoA + NADP(+)</text>
        <dbReference type="Rhea" id="RHEA:61892"/>
        <dbReference type="ChEBI" id="CHEBI:15378"/>
        <dbReference type="ChEBI" id="CHEBI:57783"/>
        <dbReference type="ChEBI" id="CHEBI:58349"/>
        <dbReference type="ChEBI" id="CHEBI:85099"/>
        <dbReference type="ChEBI" id="CHEBI:85493"/>
        <dbReference type="EC" id="1.3.1.124"/>
    </reaction>
</comment>
<dbReference type="AlphaFoldDB" id="A0A167MAA2"/>
<sequence>MYSATLHYTGVPYQQHPGAAKAGIDALTKLWAVELGPHDVRVNGIASGPIMVLGSLDILIHTPR</sequence>
<keyword evidence="2" id="KW-0560">Oxidoreductase</keyword>
<gene>
    <name evidence="6" type="ORF">PHYBLDRAFT_146467</name>
</gene>
<dbReference type="OrthoDB" id="2136131at2759"/>
<dbReference type="STRING" id="763407.A0A167MAA2"/>
<dbReference type="Gene3D" id="3.40.50.720">
    <property type="entry name" value="NAD(P)-binding Rossmann-like Domain"/>
    <property type="match status" value="1"/>
</dbReference>
<evidence type="ECO:0000256" key="4">
    <source>
        <dbReference type="ARBA" id="ARBA00048009"/>
    </source>
</evidence>
<dbReference type="EMBL" id="KV440983">
    <property type="protein sequence ID" value="OAD72264.1"/>
    <property type="molecule type" value="Genomic_DNA"/>
</dbReference>
<comment type="catalytic activity">
    <reaction evidence="4">
        <text>a (2E,4E)-dienoyl-CoA + NADPH + H(+) = a 4,5-saturated-(3E)-enoyl-CoA + NADP(+)</text>
        <dbReference type="Rhea" id="RHEA:45912"/>
        <dbReference type="ChEBI" id="CHEBI:15378"/>
        <dbReference type="ChEBI" id="CHEBI:57783"/>
        <dbReference type="ChEBI" id="CHEBI:58349"/>
        <dbReference type="ChEBI" id="CHEBI:85101"/>
        <dbReference type="ChEBI" id="CHEBI:85493"/>
        <dbReference type="EC" id="1.3.1.124"/>
    </reaction>
</comment>
<dbReference type="InterPro" id="IPR045017">
    <property type="entry name" value="DECR2-like"/>
</dbReference>
<dbReference type="SUPFAM" id="SSF51735">
    <property type="entry name" value="NAD(P)-binding Rossmann-fold domains"/>
    <property type="match status" value="1"/>
</dbReference>
<reference evidence="7" key="1">
    <citation type="submission" date="2015-06" db="EMBL/GenBank/DDBJ databases">
        <title>Expansion of signal transduction pathways in fungi by whole-genome duplication.</title>
        <authorList>
            <consortium name="DOE Joint Genome Institute"/>
            <person name="Corrochano L.M."/>
            <person name="Kuo A."/>
            <person name="Marcet-Houben M."/>
            <person name="Polaino S."/>
            <person name="Salamov A."/>
            <person name="Villalobos J.M."/>
            <person name="Alvarez M.I."/>
            <person name="Avalos J."/>
            <person name="Benito E.P."/>
            <person name="Benoit I."/>
            <person name="Burger G."/>
            <person name="Camino L.P."/>
            <person name="Canovas D."/>
            <person name="Cerda-Olmedo E."/>
            <person name="Cheng J.-F."/>
            <person name="Dominguez A."/>
            <person name="Elias M."/>
            <person name="Eslava A.P."/>
            <person name="Glaser F."/>
            <person name="Grimwood J."/>
            <person name="Gutierrez G."/>
            <person name="Heitman J."/>
            <person name="Henrissat B."/>
            <person name="Iturriaga E.A."/>
            <person name="Lang B.F."/>
            <person name="Lavin J.L."/>
            <person name="Lee S."/>
            <person name="Li W."/>
            <person name="Lindquist E."/>
            <person name="Lopez-Garcia S."/>
            <person name="Luque E.M."/>
            <person name="Marcos A.T."/>
            <person name="Martin J."/>
            <person name="McCluskey K."/>
            <person name="Medina H.R."/>
            <person name="Miralles-Duran A."/>
            <person name="Miyazaki A."/>
            <person name="Munoz-Torres E."/>
            <person name="Oguiza J.A."/>
            <person name="Ohm R."/>
            <person name="Olmedo M."/>
            <person name="Orejas M."/>
            <person name="Ortiz-Castellanos L."/>
            <person name="Pisabarro A.G."/>
            <person name="Rodriguez-Romero J."/>
            <person name="Ruiz-Herrera J."/>
            <person name="Ruiz-Vazquez R."/>
            <person name="Sanz C."/>
            <person name="Schackwitz W."/>
            <person name="Schmutz J."/>
            <person name="Shahriari M."/>
            <person name="Shelest E."/>
            <person name="Silva-Franco F."/>
            <person name="Soanes D."/>
            <person name="Syed K."/>
            <person name="Tagua V.G."/>
            <person name="Talbot N.J."/>
            <person name="Thon M."/>
            <person name="De vries R.P."/>
            <person name="Wiebenga A."/>
            <person name="Yadav J.S."/>
            <person name="Braun E.L."/>
            <person name="Baker S."/>
            <person name="Garre V."/>
            <person name="Horwitz B."/>
            <person name="Torres-Martinez S."/>
            <person name="Idnurm A."/>
            <person name="Herrera-Estrella A."/>
            <person name="Gabaldon T."/>
            <person name="Grigoriev I.V."/>
        </authorList>
    </citation>
    <scope>NUCLEOTIDE SEQUENCE [LARGE SCALE GENOMIC DNA]</scope>
    <source>
        <strain evidence="7">NRRL 1555(-)</strain>
    </source>
</reference>
<evidence type="ECO:0000256" key="3">
    <source>
        <dbReference type="ARBA" id="ARBA00026117"/>
    </source>
</evidence>
<evidence type="ECO:0000256" key="2">
    <source>
        <dbReference type="ARBA" id="ARBA00023002"/>
    </source>
</evidence>
<dbReference type="PANTHER" id="PTHR43296">
    <property type="entry name" value="PEROXISOMAL 2,4-DIENOYL-COA REDUCTASE"/>
    <property type="match status" value="1"/>
</dbReference>